<dbReference type="OrthoDB" id="678671at2759"/>
<evidence type="ECO:0000256" key="2">
    <source>
        <dbReference type="ARBA" id="ARBA00005416"/>
    </source>
</evidence>
<dbReference type="InterPro" id="IPR039616">
    <property type="entry name" value="CLE1-4"/>
</dbReference>
<dbReference type="Proteomes" id="UP000729402">
    <property type="component" value="Unassembled WGS sequence"/>
</dbReference>
<evidence type="ECO:0000256" key="7">
    <source>
        <dbReference type="SAM" id="MobiDB-lite"/>
    </source>
</evidence>
<evidence type="ECO:0000256" key="6">
    <source>
        <dbReference type="ARBA" id="ARBA00023278"/>
    </source>
</evidence>
<dbReference type="PANTHER" id="PTHR33869">
    <property type="entry name" value="CLAVATA3/ESR (CLE)-RELATED PROTEIN 3"/>
    <property type="match status" value="1"/>
</dbReference>
<dbReference type="GO" id="GO:0005576">
    <property type="term" value="C:extracellular region"/>
    <property type="evidence" value="ECO:0007669"/>
    <property type="project" value="UniProtKB-SubCell"/>
</dbReference>
<evidence type="ECO:0000313" key="10">
    <source>
        <dbReference type="Proteomes" id="UP000729402"/>
    </source>
</evidence>
<feature type="signal peptide" evidence="8">
    <location>
        <begin position="1"/>
        <end position="33"/>
    </location>
</feature>
<keyword evidence="6" id="KW-0379">Hydroxylation</keyword>
<dbReference type="GO" id="GO:0033612">
    <property type="term" value="F:receptor serine/threonine kinase binding"/>
    <property type="evidence" value="ECO:0007669"/>
    <property type="project" value="TreeGrafter"/>
</dbReference>
<organism evidence="9 10">
    <name type="scientific">Zizania palustris</name>
    <name type="common">Northern wild rice</name>
    <dbReference type="NCBI Taxonomy" id="103762"/>
    <lineage>
        <taxon>Eukaryota</taxon>
        <taxon>Viridiplantae</taxon>
        <taxon>Streptophyta</taxon>
        <taxon>Embryophyta</taxon>
        <taxon>Tracheophyta</taxon>
        <taxon>Spermatophyta</taxon>
        <taxon>Magnoliopsida</taxon>
        <taxon>Liliopsida</taxon>
        <taxon>Poales</taxon>
        <taxon>Poaceae</taxon>
        <taxon>BOP clade</taxon>
        <taxon>Oryzoideae</taxon>
        <taxon>Oryzeae</taxon>
        <taxon>Zizaniinae</taxon>
        <taxon>Zizania</taxon>
    </lineage>
</organism>
<feature type="region of interest" description="Disordered" evidence="7">
    <location>
        <begin position="80"/>
        <end position="101"/>
    </location>
</feature>
<keyword evidence="5" id="KW-0325">Glycoprotein</keyword>
<gene>
    <name evidence="9" type="ORF">GUJ93_ZPchr0006g41877</name>
</gene>
<evidence type="ECO:0000256" key="8">
    <source>
        <dbReference type="SAM" id="SignalP"/>
    </source>
</evidence>
<evidence type="ECO:0000256" key="1">
    <source>
        <dbReference type="ARBA" id="ARBA00004613"/>
    </source>
</evidence>
<protein>
    <submittedName>
        <fullName evidence="9">Uncharacterized protein</fullName>
    </submittedName>
</protein>
<evidence type="ECO:0000256" key="3">
    <source>
        <dbReference type="ARBA" id="ARBA00022525"/>
    </source>
</evidence>
<proteinExistence type="inferred from homology"/>
<name>A0A8J5VQN1_ZIZPA</name>
<keyword evidence="10" id="KW-1185">Reference proteome</keyword>
<comment type="similarity">
    <text evidence="2">Belongs to the CLV3/ESR signal peptide family.</text>
</comment>
<keyword evidence="4 8" id="KW-0732">Signal</keyword>
<accession>A0A8J5VQN1</accession>
<comment type="caution">
    <text evidence="9">The sequence shown here is derived from an EMBL/GenBank/DDBJ whole genome shotgun (WGS) entry which is preliminary data.</text>
</comment>
<evidence type="ECO:0000313" key="9">
    <source>
        <dbReference type="EMBL" id="KAG8076770.1"/>
    </source>
</evidence>
<keyword evidence="3" id="KW-0964">Secreted</keyword>
<sequence length="101" mass="10603">MAHSSGALRSTSMACVVLLLLLFLLLSTTVSRGEPDHHHHHRRLAGLNGRRMLVDAGSNTISSLAATTVISVPRSGCPAAGAMPYSESKRSSPGGPDPQHH</sequence>
<dbReference type="AlphaFoldDB" id="A0A8J5VQN1"/>
<evidence type="ECO:0000256" key="5">
    <source>
        <dbReference type="ARBA" id="ARBA00023180"/>
    </source>
</evidence>
<reference evidence="9" key="1">
    <citation type="journal article" date="2021" name="bioRxiv">
        <title>Whole Genome Assembly and Annotation of Northern Wild Rice, Zizania palustris L., Supports a Whole Genome Duplication in the Zizania Genus.</title>
        <authorList>
            <person name="Haas M."/>
            <person name="Kono T."/>
            <person name="Macchietto M."/>
            <person name="Millas R."/>
            <person name="McGilp L."/>
            <person name="Shao M."/>
            <person name="Duquette J."/>
            <person name="Hirsch C.N."/>
            <person name="Kimball J."/>
        </authorList>
    </citation>
    <scope>NUCLEOTIDE SEQUENCE</scope>
    <source>
        <tissue evidence="9">Fresh leaf tissue</tissue>
    </source>
</reference>
<comment type="subcellular location">
    <subcellularLocation>
        <location evidence="1">Secreted</location>
    </subcellularLocation>
</comment>
<dbReference type="EMBL" id="JAAALK010000283">
    <property type="protein sequence ID" value="KAG8076770.1"/>
    <property type="molecule type" value="Genomic_DNA"/>
</dbReference>
<reference evidence="9" key="2">
    <citation type="submission" date="2021-02" db="EMBL/GenBank/DDBJ databases">
        <authorList>
            <person name="Kimball J.A."/>
            <person name="Haas M.W."/>
            <person name="Macchietto M."/>
            <person name="Kono T."/>
            <person name="Duquette J."/>
            <person name="Shao M."/>
        </authorList>
    </citation>
    <scope>NUCLEOTIDE SEQUENCE</scope>
    <source>
        <tissue evidence="9">Fresh leaf tissue</tissue>
    </source>
</reference>
<dbReference type="PANTHER" id="PTHR33869:SF11">
    <property type="entry name" value="CLE FAMILY OSCLE601 PROTEIN"/>
    <property type="match status" value="1"/>
</dbReference>
<evidence type="ECO:0000256" key="4">
    <source>
        <dbReference type="ARBA" id="ARBA00022729"/>
    </source>
</evidence>
<feature type="chain" id="PRO_5035223686" evidence="8">
    <location>
        <begin position="34"/>
        <end position="101"/>
    </location>
</feature>